<reference evidence="1" key="1">
    <citation type="journal article" date="2022" name="Int. J. Mol. Sci.">
        <title>Draft Genome of Tanacetum Coccineum: Genomic Comparison of Closely Related Tanacetum-Family Plants.</title>
        <authorList>
            <person name="Yamashiro T."/>
            <person name="Shiraishi A."/>
            <person name="Nakayama K."/>
            <person name="Satake H."/>
        </authorList>
    </citation>
    <scope>NUCLEOTIDE SEQUENCE</scope>
</reference>
<evidence type="ECO:0000313" key="2">
    <source>
        <dbReference type="Proteomes" id="UP001151760"/>
    </source>
</evidence>
<dbReference type="Proteomes" id="UP001151760">
    <property type="component" value="Unassembled WGS sequence"/>
</dbReference>
<dbReference type="EMBL" id="BQNB010013777">
    <property type="protein sequence ID" value="GJT20151.1"/>
    <property type="molecule type" value="Genomic_DNA"/>
</dbReference>
<comment type="caution">
    <text evidence="1">The sequence shown here is derived from an EMBL/GenBank/DDBJ whole genome shotgun (WGS) entry which is preliminary data.</text>
</comment>
<sequence>MRRCPSSCIGMSSEDCSECSDSVSDLGIEESTTASLVLVICHPVEVRAGCCLEADASDSPLTCSYSMCFGESSLLDQILSDQLYQLVLLEYDLKSCFSSTLDSILFLLISLVTLLRFLILDDSGPTATEYFSIKSAVCRRDVVIVVDSGVDCGDEWSSDEGLVDEKFVNGEANFPARRLTLLSDDLDQSLSDPVWSSCMGSGSGPARASCAFSGTDTGMLAPDVTVDESTSP</sequence>
<gene>
    <name evidence="1" type="ORF">Tco_0878857</name>
</gene>
<keyword evidence="2" id="KW-1185">Reference proteome</keyword>
<reference evidence="1" key="2">
    <citation type="submission" date="2022-01" db="EMBL/GenBank/DDBJ databases">
        <authorList>
            <person name="Yamashiro T."/>
            <person name="Shiraishi A."/>
            <person name="Satake H."/>
            <person name="Nakayama K."/>
        </authorList>
    </citation>
    <scope>NUCLEOTIDE SEQUENCE</scope>
</reference>
<name>A0ABQ5BZ32_9ASTR</name>
<evidence type="ECO:0000313" key="1">
    <source>
        <dbReference type="EMBL" id="GJT20151.1"/>
    </source>
</evidence>
<proteinExistence type="predicted"/>
<accession>A0ABQ5BZ32</accession>
<organism evidence="1 2">
    <name type="scientific">Tanacetum coccineum</name>
    <dbReference type="NCBI Taxonomy" id="301880"/>
    <lineage>
        <taxon>Eukaryota</taxon>
        <taxon>Viridiplantae</taxon>
        <taxon>Streptophyta</taxon>
        <taxon>Embryophyta</taxon>
        <taxon>Tracheophyta</taxon>
        <taxon>Spermatophyta</taxon>
        <taxon>Magnoliopsida</taxon>
        <taxon>eudicotyledons</taxon>
        <taxon>Gunneridae</taxon>
        <taxon>Pentapetalae</taxon>
        <taxon>asterids</taxon>
        <taxon>campanulids</taxon>
        <taxon>Asterales</taxon>
        <taxon>Asteraceae</taxon>
        <taxon>Asteroideae</taxon>
        <taxon>Anthemideae</taxon>
        <taxon>Anthemidinae</taxon>
        <taxon>Tanacetum</taxon>
    </lineage>
</organism>
<protein>
    <submittedName>
        <fullName evidence="1">Uncharacterized protein</fullName>
    </submittedName>
</protein>